<organism evidence="2 3">
    <name type="scientific">Polyporus arcularius HHB13444</name>
    <dbReference type="NCBI Taxonomy" id="1314778"/>
    <lineage>
        <taxon>Eukaryota</taxon>
        <taxon>Fungi</taxon>
        <taxon>Dikarya</taxon>
        <taxon>Basidiomycota</taxon>
        <taxon>Agaricomycotina</taxon>
        <taxon>Agaricomycetes</taxon>
        <taxon>Polyporales</taxon>
        <taxon>Polyporaceae</taxon>
        <taxon>Polyporus</taxon>
    </lineage>
</organism>
<sequence>MSSSQLEVPDAPHNSRDNSPKPCPSSGSSVTTIVTACESRSHSSETSSSGTSGADMAACVEADAPESSNEALAMARQASDNPLQCTHPSHICLPQWQRTDDDDDDEDDDWFSPKGPPSGAEQGIRKPVKP</sequence>
<proteinExistence type="predicted"/>
<dbReference type="EMBL" id="ML211215">
    <property type="protein sequence ID" value="TFK86113.1"/>
    <property type="molecule type" value="Genomic_DNA"/>
</dbReference>
<evidence type="ECO:0000256" key="1">
    <source>
        <dbReference type="SAM" id="MobiDB-lite"/>
    </source>
</evidence>
<gene>
    <name evidence="2" type="ORF">K466DRAFT_653869</name>
</gene>
<name>A0A5C3PJI3_9APHY</name>
<feature type="region of interest" description="Disordered" evidence="1">
    <location>
        <begin position="1"/>
        <end position="130"/>
    </location>
</feature>
<feature type="compositionally biased region" description="Polar residues" evidence="1">
    <location>
        <begin position="78"/>
        <end position="87"/>
    </location>
</feature>
<feature type="compositionally biased region" description="Low complexity" evidence="1">
    <location>
        <begin position="44"/>
        <end position="53"/>
    </location>
</feature>
<dbReference type="Proteomes" id="UP000308197">
    <property type="component" value="Unassembled WGS sequence"/>
</dbReference>
<reference evidence="2 3" key="1">
    <citation type="journal article" date="2019" name="Nat. Ecol. Evol.">
        <title>Megaphylogeny resolves global patterns of mushroom evolution.</title>
        <authorList>
            <person name="Varga T."/>
            <person name="Krizsan K."/>
            <person name="Foldi C."/>
            <person name="Dima B."/>
            <person name="Sanchez-Garcia M."/>
            <person name="Sanchez-Ramirez S."/>
            <person name="Szollosi G.J."/>
            <person name="Szarkandi J.G."/>
            <person name="Papp V."/>
            <person name="Albert L."/>
            <person name="Andreopoulos W."/>
            <person name="Angelini C."/>
            <person name="Antonin V."/>
            <person name="Barry K.W."/>
            <person name="Bougher N.L."/>
            <person name="Buchanan P."/>
            <person name="Buyck B."/>
            <person name="Bense V."/>
            <person name="Catcheside P."/>
            <person name="Chovatia M."/>
            <person name="Cooper J."/>
            <person name="Damon W."/>
            <person name="Desjardin D."/>
            <person name="Finy P."/>
            <person name="Geml J."/>
            <person name="Haridas S."/>
            <person name="Hughes K."/>
            <person name="Justo A."/>
            <person name="Karasinski D."/>
            <person name="Kautmanova I."/>
            <person name="Kiss B."/>
            <person name="Kocsube S."/>
            <person name="Kotiranta H."/>
            <person name="LaButti K.M."/>
            <person name="Lechner B.E."/>
            <person name="Liimatainen K."/>
            <person name="Lipzen A."/>
            <person name="Lukacs Z."/>
            <person name="Mihaltcheva S."/>
            <person name="Morgado L.N."/>
            <person name="Niskanen T."/>
            <person name="Noordeloos M.E."/>
            <person name="Ohm R.A."/>
            <person name="Ortiz-Santana B."/>
            <person name="Ovrebo C."/>
            <person name="Racz N."/>
            <person name="Riley R."/>
            <person name="Savchenko A."/>
            <person name="Shiryaev A."/>
            <person name="Soop K."/>
            <person name="Spirin V."/>
            <person name="Szebenyi C."/>
            <person name="Tomsovsky M."/>
            <person name="Tulloss R.E."/>
            <person name="Uehling J."/>
            <person name="Grigoriev I.V."/>
            <person name="Vagvolgyi C."/>
            <person name="Papp T."/>
            <person name="Martin F.M."/>
            <person name="Miettinen O."/>
            <person name="Hibbett D.S."/>
            <person name="Nagy L.G."/>
        </authorList>
    </citation>
    <scope>NUCLEOTIDE SEQUENCE [LARGE SCALE GENOMIC DNA]</scope>
    <source>
        <strain evidence="2 3">HHB13444</strain>
    </source>
</reference>
<dbReference type="InParanoid" id="A0A5C3PJI3"/>
<dbReference type="AlphaFoldDB" id="A0A5C3PJI3"/>
<feature type="compositionally biased region" description="Acidic residues" evidence="1">
    <location>
        <begin position="100"/>
        <end position="110"/>
    </location>
</feature>
<keyword evidence="3" id="KW-1185">Reference proteome</keyword>
<feature type="compositionally biased region" description="Polar residues" evidence="1">
    <location>
        <begin position="25"/>
        <end position="34"/>
    </location>
</feature>
<evidence type="ECO:0000313" key="2">
    <source>
        <dbReference type="EMBL" id="TFK86113.1"/>
    </source>
</evidence>
<evidence type="ECO:0000313" key="3">
    <source>
        <dbReference type="Proteomes" id="UP000308197"/>
    </source>
</evidence>
<accession>A0A5C3PJI3</accession>
<protein>
    <submittedName>
        <fullName evidence="2">Uncharacterized protein</fullName>
    </submittedName>
</protein>